<dbReference type="CDD" id="cd02440">
    <property type="entry name" value="AdoMet_MTases"/>
    <property type="match status" value="1"/>
</dbReference>
<dbReference type="InterPro" id="IPR029063">
    <property type="entry name" value="SAM-dependent_MTases_sf"/>
</dbReference>
<keyword evidence="3" id="KW-0949">S-adenosyl-L-methionine</keyword>
<evidence type="ECO:0000256" key="1">
    <source>
        <dbReference type="ARBA" id="ARBA00022603"/>
    </source>
</evidence>
<proteinExistence type="predicted"/>
<dbReference type="PANTHER" id="PTHR13610:SF11">
    <property type="entry name" value="METHYLTRANSFERASE DOMAIN-CONTAINING PROTEIN"/>
    <property type="match status" value="1"/>
</dbReference>
<dbReference type="Gene3D" id="3.40.50.150">
    <property type="entry name" value="Vaccinia Virus protein VP39"/>
    <property type="match status" value="1"/>
</dbReference>
<reference evidence="5" key="1">
    <citation type="submission" date="2018-05" db="EMBL/GenBank/DDBJ databases">
        <authorList>
            <person name="Lanie J.A."/>
            <person name="Ng W.-L."/>
            <person name="Kazmierczak K.M."/>
            <person name="Andrzejewski T.M."/>
            <person name="Davidsen T.M."/>
            <person name="Wayne K.J."/>
            <person name="Tettelin H."/>
            <person name="Glass J.I."/>
            <person name="Rusch D."/>
            <person name="Podicherti R."/>
            <person name="Tsui H.-C.T."/>
            <person name="Winkler M.E."/>
        </authorList>
    </citation>
    <scope>NUCLEOTIDE SEQUENCE</scope>
</reference>
<evidence type="ECO:0000256" key="3">
    <source>
        <dbReference type="ARBA" id="ARBA00022691"/>
    </source>
</evidence>
<dbReference type="SUPFAM" id="SSF53335">
    <property type="entry name" value="S-adenosyl-L-methionine-dependent methyltransferases"/>
    <property type="match status" value="1"/>
</dbReference>
<protein>
    <recommendedName>
        <fullName evidence="4">Methyltransferase domain-containing protein</fullName>
    </recommendedName>
</protein>
<dbReference type="InterPro" id="IPR041698">
    <property type="entry name" value="Methyltransf_25"/>
</dbReference>
<evidence type="ECO:0000259" key="4">
    <source>
        <dbReference type="Pfam" id="PF13649"/>
    </source>
</evidence>
<name>A0A382RN43_9ZZZZ</name>
<gene>
    <name evidence="5" type="ORF">METZ01_LOCUS351920</name>
</gene>
<keyword evidence="2" id="KW-0808">Transferase</keyword>
<dbReference type="PANTHER" id="PTHR13610">
    <property type="entry name" value="METHYLTRANSFERASE DOMAIN-CONTAINING PROTEIN"/>
    <property type="match status" value="1"/>
</dbReference>
<keyword evidence="1" id="KW-0489">Methyltransferase</keyword>
<dbReference type="Pfam" id="PF13649">
    <property type="entry name" value="Methyltransf_25"/>
    <property type="match status" value="1"/>
</dbReference>
<dbReference type="GO" id="GO:0016279">
    <property type="term" value="F:protein-lysine N-methyltransferase activity"/>
    <property type="evidence" value="ECO:0007669"/>
    <property type="project" value="InterPro"/>
</dbReference>
<accession>A0A382RN43</accession>
<feature type="non-terminal residue" evidence="5">
    <location>
        <position position="1"/>
    </location>
</feature>
<dbReference type="GO" id="GO:0032259">
    <property type="term" value="P:methylation"/>
    <property type="evidence" value="ECO:0007669"/>
    <property type="project" value="UniProtKB-KW"/>
</dbReference>
<organism evidence="5">
    <name type="scientific">marine metagenome</name>
    <dbReference type="NCBI Taxonomy" id="408172"/>
    <lineage>
        <taxon>unclassified sequences</taxon>
        <taxon>metagenomes</taxon>
        <taxon>ecological metagenomes</taxon>
    </lineage>
</organism>
<feature type="domain" description="Methyltransferase" evidence="4">
    <location>
        <begin position="77"/>
        <end position="143"/>
    </location>
</feature>
<sequence length="208" mass="22972">VPEILGKLKENKMPRRIRRNALGLCLGLLIFALPTTTNGFEPLLSQDNPSLAPFVPSPYDVVQRMLTLAEVTRDDVVYDIGCGDGRIVITAAQRFGARGVGVDIDPQRIAEANANAERAGVQHLVKFIQQDAMTVDVSEATVVTLYLLSSSNLKLRPLLTSQLAPGSRIVSHAFSMGDWEPDVLDLYEDERGNTRSLYLWRHDGTVRD</sequence>
<dbReference type="EMBL" id="UINC01122938">
    <property type="protein sequence ID" value="SVC99066.1"/>
    <property type="molecule type" value="Genomic_DNA"/>
</dbReference>
<dbReference type="InterPro" id="IPR026170">
    <property type="entry name" value="FAM173A/B"/>
</dbReference>
<dbReference type="AlphaFoldDB" id="A0A382RN43"/>
<evidence type="ECO:0000313" key="5">
    <source>
        <dbReference type="EMBL" id="SVC99066.1"/>
    </source>
</evidence>
<evidence type="ECO:0000256" key="2">
    <source>
        <dbReference type="ARBA" id="ARBA00022679"/>
    </source>
</evidence>